<evidence type="ECO:0000256" key="5">
    <source>
        <dbReference type="ARBA" id="ARBA00047960"/>
    </source>
</evidence>
<evidence type="ECO:0000256" key="4">
    <source>
        <dbReference type="ARBA" id="ARBA00038317"/>
    </source>
</evidence>
<dbReference type="InterPro" id="IPR002138">
    <property type="entry name" value="Pept_C14_p10"/>
</dbReference>
<organism evidence="8">
    <name type="scientific">Timema tahoe</name>
    <dbReference type="NCBI Taxonomy" id="61484"/>
    <lineage>
        <taxon>Eukaryota</taxon>
        <taxon>Metazoa</taxon>
        <taxon>Ecdysozoa</taxon>
        <taxon>Arthropoda</taxon>
        <taxon>Hexapoda</taxon>
        <taxon>Insecta</taxon>
        <taxon>Pterygota</taxon>
        <taxon>Neoptera</taxon>
        <taxon>Polyneoptera</taxon>
        <taxon>Phasmatodea</taxon>
        <taxon>Timematodea</taxon>
        <taxon>Timematoidea</taxon>
        <taxon>Timematidae</taxon>
        <taxon>Timema</taxon>
    </lineage>
</organism>
<evidence type="ECO:0000259" key="7">
    <source>
        <dbReference type="PROSITE" id="PS50404"/>
    </source>
</evidence>
<dbReference type="Gene3D" id="1.20.1050.10">
    <property type="match status" value="1"/>
</dbReference>
<dbReference type="Pfam" id="PF00656">
    <property type="entry name" value="Peptidase_C14"/>
    <property type="match status" value="1"/>
</dbReference>
<dbReference type="PANTHER" id="PTHR11571:SF224">
    <property type="entry name" value="HEMATOPOIETIC PROSTAGLANDIN D SYNTHASE"/>
    <property type="match status" value="1"/>
</dbReference>
<reference evidence="8" key="1">
    <citation type="submission" date="2020-11" db="EMBL/GenBank/DDBJ databases">
        <authorList>
            <person name="Tran Van P."/>
        </authorList>
    </citation>
    <scope>NUCLEOTIDE SEQUENCE</scope>
</reference>
<protein>
    <recommendedName>
        <fullName evidence="2">glutathione transferase</fullName>
        <ecNumber evidence="2">2.5.1.18</ecNumber>
    </recommendedName>
</protein>
<evidence type="ECO:0000256" key="1">
    <source>
        <dbReference type="ARBA" id="ARBA00010134"/>
    </source>
</evidence>
<dbReference type="InterPro" id="IPR011600">
    <property type="entry name" value="Pept_C14_caspase"/>
</dbReference>
<dbReference type="Gene3D" id="3.30.70.1470">
    <property type="entry name" value="Caspase-like"/>
    <property type="match status" value="1"/>
</dbReference>
<dbReference type="InterPro" id="IPR050213">
    <property type="entry name" value="GST_superfamily"/>
</dbReference>
<dbReference type="Gene3D" id="3.40.30.10">
    <property type="entry name" value="Glutaredoxin"/>
    <property type="match status" value="1"/>
</dbReference>
<dbReference type="SUPFAM" id="SSF52129">
    <property type="entry name" value="Caspase-like"/>
    <property type="match status" value="1"/>
</dbReference>
<name>A0A7R9ICR5_9NEOP</name>
<dbReference type="GO" id="GO:0004364">
    <property type="term" value="F:glutathione transferase activity"/>
    <property type="evidence" value="ECO:0007669"/>
    <property type="project" value="UniProtKB-EC"/>
</dbReference>
<feature type="domain" description="GST N-terminal" evidence="7">
    <location>
        <begin position="1"/>
        <end position="34"/>
    </location>
</feature>
<evidence type="ECO:0000256" key="3">
    <source>
        <dbReference type="ARBA" id="ARBA00022679"/>
    </source>
</evidence>
<dbReference type="SUPFAM" id="SSF52833">
    <property type="entry name" value="Thioredoxin-like"/>
    <property type="match status" value="1"/>
</dbReference>
<dbReference type="InterPro" id="IPR004045">
    <property type="entry name" value="Glutathione_S-Trfase_N"/>
</dbReference>
<dbReference type="EMBL" id="OE001091">
    <property type="protein sequence ID" value="CAD7455975.1"/>
    <property type="molecule type" value="Genomic_DNA"/>
</dbReference>
<feature type="domain" description="Caspase family p10" evidence="6">
    <location>
        <begin position="108"/>
        <end position="178"/>
    </location>
</feature>
<gene>
    <name evidence="8" type="ORF">TTEB3V08_LOCUS4020</name>
</gene>
<dbReference type="GO" id="GO:0006749">
    <property type="term" value="P:glutathione metabolic process"/>
    <property type="evidence" value="ECO:0007669"/>
    <property type="project" value="TreeGrafter"/>
</dbReference>
<keyword evidence="3" id="KW-0808">Transferase</keyword>
<comment type="catalytic activity">
    <reaction evidence="5">
        <text>RX + glutathione = an S-substituted glutathione + a halide anion + H(+)</text>
        <dbReference type="Rhea" id="RHEA:16437"/>
        <dbReference type="ChEBI" id="CHEBI:15378"/>
        <dbReference type="ChEBI" id="CHEBI:16042"/>
        <dbReference type="ChEBI" id="CHEBI:17792"/>
        <dbReference type="ChEBI" id="CHEBI:57925"/>
        <dbReference type="ChEBI" id="CHEBI:90779"/>
        <dbReference type="EC" id="2.5.1.18"/>
    </reaction>
</comment>
<dbReference type="EC" id="2.5.1.18" evidence="2"/>
<dbReference type="GO" id="GO:0004197">
    <property type="term" value="F:cysteine-type endopeptidase activity"/>
    <property type="evidence" value="ECO:0007669"/>
    <property type="project" value="InterPro"/>
</dbReference>
<dbReference type="PANTHER" id="PTHR11571">
    <property type="entry name" value="GLUTATHIONE S-TRANSFERASE"/>
    <property type="match status" value="1"/>
</dbReference>
<dbReference type="SMART" id="SM00115">
    <property type="entry name" value="CASc"/>
    <property type="match status" value="1"/>
</dbReference>
<dbReference type="AlphaFoldDB" id="A0A7R9ICR5"/>
<dbReference type="InterPro" id="IPR036249">
    <property type="entry name" value="Thioredoxin-like_sf"/>
</dbReference>
<dbReference type="InterPro" id="IPR015917">
    <property type="entry name" value="Pept_C14A"/>
</dbReference>
<proteinExistence type="inferred from homology"/>
<dbReference type="PROSITE" id="PS50207">
    <property type="entry name" value="CASPASE_P10"/>
    <property type="match status" value="1"/>
</dbReference>
<evidence type="ECO:0000256" key="2">
    <source>
        <dbReference type="ARBA" id="ARBA00012452"/>
    </source>
</evidence>
<evidence type="ECO:0000313" key="8">
    <source>
        <dbReference type="EMBL" id="CAD7455975.1"/>
    </source>
</evidence>
<comment type="similarity">
    <text evidence="4">Belongs to the GST superfamily. Sigma family.</text>
</comment>
<sequence>MPFGRTPVLEIDSKKTHQSAAICRYLGKQFGLAGKDDWENLEIDAIVDSFTDFRTGTKCPTTKERMQMACRGSDRSRAAKIDSDSAPMTPTKTIPVEADILVAHSSYTEEGSWFIQELFEEININGEQDDFVSLLTRVNYRVALKENYRVESKDNYLGIIEKQMPLKSFTTRIATFSPIVTQR</sequence>
<evidence type="ECO:0000259" key="6">
    <source>
        <dbReference type="PROSITE" id="PS50207"/>
    </source>
</evidence>
<dbReference type="GO" id="GO:0006508">
    <property type="term" value="P:proteolysis"/>
    <property type="evidence" value="ECO:0007669"/>
    <property type="project" value="InterPro"/>
</dbReference>
<dbReference type="PROSITE" id="PS50404">
    <property type="entry name" value="GST_NTER"/>
    <property type="match status" value="1"/>
</dbReference>
<accession>A0A7R9ICR5</accession>
<comment type="similarity">
    <text evidence="1">Belongs to the peptidase C14A family.</text>
</comment>
<dbReference type="InterPro" id="IPR029030">
    <property type="entry name" value="Caspase-like_dom_sf"/>
</dbReference>